<dbReference type="Gene3D" id="1.10.630.10">
    <property type="entry name" value="Cytochrome P450"/>
    <property type="match status" value="1"/>
</dbReference>
<dbReference type="GO" id="GO:0020037">
    <property type="term" value="F:heme binding"/>
    <property type="evidence" value="ECO:0007669"/>
    <property type="project" value="InterPro"/>
</dbReference>
<dbReference type="AlphaFoldDB" id="A0A0L0SZ06"/>
<evidence type="ECO:0000256" key="1">
    <source>
        <dbReference type="ARBA" id="ARBA00010617"/>
    </source>
</evidence>
<feature type="binding site" description="axial binding residue" evidence="2">
    <location>
        <position position="489"/>
    </location>
    <ligand>
        <name>heme</name>
        <dbReference type="ChEBI" id="CHEBI:30413"/>
    </ligand>
    <ligandPart>
        <name>Fe</name>
        <dbReference type="ChEBI" id="CHEBI:18248"/>
    </ligandPart>
</feature>
<dbReference type="GO" id="GO:0016705">
    <property type="term" value="F:oxidoreductase activity, acting on paired donors, with incorporation or reduction of molecular oxygen"/>
    <property type="evidence" value="ECO:0007669"/>
    <property type="project" value="InterPro"/>
</dbReference>
<keyword evidence="2" id="KW-0349">Heme</keyword>
<dbReference type="Proteomes" id="UP000054350">
    <property type="component" value="Unassembled WGS sequence"/>
</dbReference>
<dbReference type="eggNOG" id="KOG0157">
    <property type="taxonomic scope" value="Eukaryota"/>
</dbReference>
<organism evidence="3 4">
    <name type="scientific">Allomyces macrogynus (strain ATCC 38327)</name>
    <name type="common">Allomyces javanicus var. macrogynus</name>
    <dbReference type="NCBI Taxonomy" id="578462"/>
    <lineage>
        <taxon>Eukaryota</taxon>
        <taxon>Fungi</taxon>
        <taxon>Fungi incertae sedis</taxon>
        <taxon>Blastocladiomycota</taxon>
        <taxon>Blastocladiomycetes</taxon>
        <taxon>Blastocladiales</taxon>
        <taxon>Blastocladiaceae</taxon>
        <taxon>Allomyces</taxon>
    </lineage>
</organism>
<dbReference type="SUPFAM" id="SSF48264">
    <property type="entry name" value="Cytochrome P450"/>
    <property type="match status" value="1"/>
</dbReference>
<keyword evidence="2" id="KW-0479">Metal-binding</keyword>
<reference evidence="3 4" key="1">
    <citation type="submission" date="2009-11" db="EMBL/GenBank/DDBJ databases">
        <title>Annotation of Allomyces macrogynus ATCC 38327.</title>
        <authorList>
            <consortium name="The Broad Institute Genome Sequencing Platform"/>
            <person name="Russ C."/>
            <person name="Cuomo C."/>
            <person name="Burger G."/>
            <person name="Gray M.W."/>
            <person name="Holland P.W.H."/>
            <person name="King N."/>
            <person name="Lang F.B.F."/>
            <person name="Roger A.J."/>
            <person name="Ruiz-Trillo I."/>
            <person name="Young S.K."/>
            <person name="Zeng Q."/>
            <person name="Gargeya S."/>
            <person name="Fitzgerald M."/>
            <person name="Haas B."/>
            <person name="Abouelleil A."/>
            <person name="Alvarado L."/>
            <person name="Arachchi H.M."/>
            <person name="Berlin A."/>
            <person name="Chapman S.B."/>
            <person name="Gearin G."/>
            <person name="Goldberg J."/>
            <person name="Griggs A."/>
            <person name="Gujja S."/>
            <person name="Hansen M."/>
            <person name="Heiman D."/>
            <person name="Howarth C."/>
            <person name="Larimer J."/>
            <person name="Lui A."/>
            <person name="MacDonald P.J.P."/>
            <person name="McCowen C."/>
            <person name="Montmayeur A."/>
            <person name="Murphy C."/>
            <person name="Neiman D."/>
            <person name="Pearson M."/>
            <person name="Priest M."/>
            <person name="Roberts A."/>
            <person name="Saif S."/>
            <person name="Shea T."/>
            <person name="Sisk P."/>
            <person name="Stolte C."/>
            <person name="Sykes S."/>
            <person name="Wortman J."/>
            <person name="Nusbaum C."/>
            <person name="Birren B."/>
        </authorList>
    </citation>
    <scope>NUCLEOTIDE SEQUENCE [LARGE SCALE GENOMIC DNA]</scope>
    <source>
        <strain evidence="3 4">ATCC 38327</strain>
    </source>
</reference>
<dbReference type="OrthoDB" id="1470350at2759"/>
<dbReference type="PANTHER" id="PTHR24305:SF166">
    <property type="entry name" value="CYTOCHROME P450 12A4, MITOCHONDRIAL-RELATED"/>
    <property type="match status" value="1"/>
</dbReference>
<dbReference type="PRINTS" id="PR00463">
    <property type="entry name" value="EP450I"/>
</dbReference>
<accession>A0A0L0SZ06</accession>
<dbReference type="VEuPathDB" id="FungiDB:AMAG_12467"/>
<dbReference type="InterPro" id="IPR050121">
    <property type="entry name" value="Cytochrome_P450_monoxygenase"/>
</dbReference>
<dbReference type="GO" id="GO:0005506">
    <property type="term" value="F:iron ion binding"/>
    <property type="evidence" value="ECO:0007669"/>
    <property type="project" value="InterPro"/>
</dbReference>
<dbReference type="OMA" id="CEEPHWL"/>
<dbReference type="InterPro" id="IPR002401">
    <property type="entry name" value="Cyt_P450_E_grp-I"/>
</dbReference>
<evidence type="ECO:0000313" key="4">
    <source>
        <dbReference type="Proteomes" id="UP000054350"/>
    </source>
</evidence>
<gene>
    <name evidence="3" type="ORF">AMAG_12467</name>
</gene>
<keyword evidence="2" id="KW-0408">Iron</keyword>
<evidence type="ECO:0008006" key="5">
    <source>
        <dbReference type="Google" id="ProtNLM"/>
    </source>
</evidence>
<dbReference type="PRINTS" id="PR00385">
    <property type="entry name" value="P450"/>
</dbReference>
<comment type="similarity">
    <text evidence="1">Belongs to the cytochrome P450 family.</text>
</comment>
<keyword evidence="4" id="KW-1185">Reference proteome</keyword>
<name>A0A0L0SZ06_ALLM3</name>
<protein>
    <recommendedName>
        <fullName evidence="5">Cytochrome P450</fullName>
    </recommendedName>
</protein>
<evidence type="ECO:0000256" key="2">
    <source>
        <dbReference type="PIRSR" id="PIRSR602401-1"/>
    </source>
</evidence>
<sequence length="548" mass="61792">MLPATLDSWIARAAASVSLMIHDHTMLVTTAAAIALLYAASRVHQFFVPPRALRHLPRAPVAVYLRWMLEGGGFLALNDAIMRAVREDALRKGLIASMEDTPRVYLRWFVGVWIVAVSNPDDTKTVFLNHELYEKGRINIGYARQFFGYNVAGAQTPDWKRQRKVVNPAFRRGWATSFFGDPARHLIANWDALGVVDPSQWMQRLTLDALSSAAFGHTMDSIHHPDNPMVTTYNRIIHNIFQQGPLLNPFYKLTPGAAQLRRDMKAFNDQIFVMIEAKTAERDRRRALGSGSGKVEDEDRRDLLDLMIDAQEGTTFSKEDLRSNTVVFFLAGHETTATALSFALYLLGMHPDVQQRARDEVIQVMGDLPSKPTPADQVPYPTVEQDRQFTFLNCVIKEVMRLYPSAPQLPMRITMAPSILSDGTHVPAQTHITVDMWALHHAREYWGPSNDKFNPDRWAETVLPDGSVPMQPGARGYTWAPFAGGQRICLGQQFSLVEQRVVLAMMLLRYEWTAVGDEDALRGHPRTAPSGLLRPDGVRLRMVRRDLV</sequence>
<dbReference type="InterPro" id="IPR001128">
    <property type="entry name" value="Cyt_P450"/>
</dbReference>
<comment type="cofactor">
    <cofactor evidence="2">
        <name>heme</name>
        <dbReference type="ChEBI" id="CHEBI:30413"/>
    </cofactor>
</comment>
<dbReference type="STRING" id="578462.A0A0L0SZ06"/>
<dbReference type="EMBL" id="GG745354">
    <property type="protein sequence ID" value="KNE67741.1"/>
    <property type="molecule type" value="Genomic_DNA"/>
</dbReference>
<proteinExistence type="inferred from homology"/>
<dbReference type="InterPro" id="IPR036396">
    <property type="entry name" value="Cyt_P450_sf"/>
</dbReference>
<dbReference type="PANTHER" id="PTHR24305">
    <property type="entry name" value="CYTOCHROME P450"/>
    <property type="match status" value="1"/>
</dbReference>
<reference evidence="4" key="2">
    <citation type="submission" date="2009-11" db="EMBL/GenBank/DDBJ databases">
        <title>The Genome Sequence of Allomyces macrogynus strain ATCC 38327.</title>
        <authorList>
            <consortium name="The Broad Institute Genome Sequencing Platform"/>
            <person name="Russ C."/>
            <person name="Cuomo C."/>
            <person name="Shea T."/>
            <person name="Young S.K."/>
            <person name="Zeng Q."/>
            <person name="Koehrsen M."/>
            <person name="Haas B."/>
            <person name="Borodovsky M."/>
            <person name="Guigo R."/>
            <person name="Alvarado L."/>
            <person name="Berlin A."/>
            <person name="Borenstein D."/>
            <person name="Chen Z."/>
            <person name="Engels R."/>
            <person name="Freedman E."/>
            <person name="Gellesch M."/>
            <person name="Goldberg J."/>
            <person name="Griggs A."/>
            <person name="Gujja S."/>
            <person name="Heiman D."/>
            <person name="Hepburn T."/>
            <person name="Howarth C."/>
            <person name="Jen D."/>
            <person name="Larson L."/>
            <person name="Lewis B."/>
            <person name="Mehta T."/>
            <person name="Park D."/>
            <person name="Pearson M."/>
            <person name="Roberts A."/>
            <person name="Saif S."/>
            <person name="Shenoy N."/>
            <person name="Sisk P."/>
            <person name="Stolte C."/>
            <person name="Sykes S."/>
            <person name="Walk T."/>
            <person name="White J."/>
            <person name="Yandava C."/>
            <person name="Burger G."/>
            <person name="Gray M.W."/>
            <person name="Holland P.W.H."/>
            <person name="King N."/>
            <person name="Lang F.B.F."/>
            <person name="Roger A.J."/>
            <person name="Ruiz-Trillo I."/>
            <person name="Lander E."/>
            <person name="Nusbaum C."/>
        </authorList>
    </citation>
    <scope>NUCLEOTIDE SEQUENCE [LARGE SCALE GENOMIC DNA]</scope>
    <source>
        <strain evidence="4">ATCC 38327</strain>
    </source>
</reference>
<dbReference type="Pfam" id="PF00067">
    <property type="entry name" value="p450"/>
    <property type="match status" value="1"/>
</dbReference>
<evidence type="ECO:0000313" key="3">
    <source>
        <dbReference type="EMBL" id="KNE67741.1"/>
    </source>
</evidence>
<dbReference type="GO" id="GO:0004497">
    <property type="term" value="F:monooxygenase activity"/>
    <property type="evidence" value="ECO:0007669"/>
    <property type="project" value="InterPro"/>
</dbReference>